<gene>
    <name evidence="1" type="ORF">POCTA_138.1.T0970212</name>
</gene>
<dbReference type="AlphaFoldDB" id="A0A8S1WLR6"/>
<reference evidence="1" key="1">
    <citation type="submission" date="2021-01" db="EMBL/GenBank/DDBJ databases">
        <authorList>
            <consortium name="Genoscope - CEA"/>
            <person name="William W."/>
        </authorList>
    </citation>
    <scope>NUCLEOTIDE SEQUENCE</scope>
</reference>
<sequence>MASTARFANTEAYKQAKLAEKIHQSYHQTQQQNWQLQHINSNRIDLNLINQNEIQFKICSDIKDPEECSKLHPSGIECRWDGSCIAKHSSNLIPELIHKEKSLKNIDKQLFRDQCREIYERTSCLVSKIQGLQCVWVNNQCLANCNAISSKDQCLRNIVNTNVQKCLIIKNQNDNNSRLNCSERFSDCKYDDFNQYSCTWQNNQCQVAMCYQFQEEQKCNDQLSCNWHTSLKMCLTDGEFTQYDKPCNISMNMSILSLLASLLLIFN</sequence>
<dbReference type="Proteomes" id="UP000683925">
    <property type="component" value="Unassembled WGS sequence"/>
</dbReference>
<proteinExistence type="predicted"/>
<dbReference type="OMA" id="SDCKYDD"/>
<dbReference type="OrthoDB" id="304813at2759"/>
<name>A0A8S1WLR6_PAROT</name>
<keyword evidence="2" id="KW-1185">Reference proteome</keyword>
<dbReference type="EMBL" id="CAJJDP010000096">
    <property type="protein sequence ID" value="CAD8190563.1"/>
    <property type="molecule type" value="Genomic_DNA"/>
</dbReference>
<organism evidence="1 2">
    <name type="scientific">Paramecium octaurelia</name>
    <dbReference type="NCBI Taxonomy" id="43137"/>
    <lineage>
        <taxon>Eukaryota</taxon>
        <taxon>Sar</taxon>
        <taxon>Alveolata</taxon>
        <taxon>Ciliophora</taxon>
        <taxon>Intramacronucleata</taxon>
        <taxon>Oligohymenophorea</taxon>
        <taxon>Peniculida</taxon>
        <taxon>Parameciidae</taxon>
        <taxon>Paramecium</taxon>
    </lineage>
</organism>
<evidence type="ECO:0000313" key="2">
    <source>
        <dbReference type="Proteomes" id="UP000683925"/>
    </source>
</evidence>
<protein>
    <submittedName>
        <fullName evidence="1">Uncharacterized protein</fullName>
    </submittedName>
</protein>
<evidence type="ECO:0000313" key="1">
    <source>
        <dbReference type="EMBL" id="CAD8190563.1"/>
    </source>
</evidence>
<comment type="caution">
    <text evidence="1">The sequence shown here is derived from an EMBL/GenBank/DDBJ whole genome shotgun (WGS) entry which is preliminary data.</text>
</comment>
<accession>A0A8S1WLR6</accession>